<protein>
    <recommendedName>
        <fullName evidence="4">Peptidase A1 domain-containing protein</fullName>
    </recommendedName>
</protein>
<dbReference type="GO" id="GO:0006508">
    <property type="term" value="P:proteolysis"/>
    <property type="evidence" value="ECO:0007669"/>
    <property type="project" value="InterPro"/>
</dbReference>
<gene>
    <name evidence="5" type="ORF">H072_3752</name>
</gene>
<evidence type="ECO:0000259" key="4">
    <source>
        <dbReference type="PROSITE" id="PS51767"/>
    </source>
</evidence>
<keyword evidence="3" id="KW-0472">Membrane</keyword>
<dbReference type="PRINTS" id="PR00792">
    <property type="entry name" value="PEPSIN"/>
</dbReference>
<dbReference type="EMBL" id="AQGS01000125">
    <property type="protein sequence ID" value="EPS42270.1"/>
    <property type="molecule type" value="Genomic_DNA"/>
</dbReference>
<evidence type="ECO:0000256" key="1">
    <source>
        <dbReference type="ARBA" id="ARBA00007447"/>
    </source>
</evidence>
<dbReference type="OMA" id="RDFKTWF"/>
<reference evidence="5 6" key="1">
    <citation type="journal article" date="2013" name="PLoS Genet.">
        <title>Genomic mechanisms accounting for the adaptation to parasitism in nematode-trapping fungi.</title>
        <authorList>
            <person name="Meerupati T."/>
            <person name="Andersson K.M."/>
            <person name="Friman E."/>
            <person name="Kumar D."/>
            <person name="Tunlid A."/>
            <person name="Ahren D."/>
        </authorList>
    </citation>
    <scope>NUCLEOTIDE SEQUENCE [LARGE SCALE GENOMIC DNA]</scope>
    <source>
        <strain evidence="5 6">CBS 200.50</strain>
    </source>
</reference>
<feature type="domain" description="Peptidase A1" evidence="4">
    <location>
        <begin position="12"/>
        <end position="354"/>
    </location>
</feature>
<feature type="region of interest" description="Disordered" evidence="2">
    <location>
        <begin position="480"/>
        <end position="519"/>
    </location>
</feature>
<dbReference type="GO" id="GO:0004190">
    <property type="term" value="F:aspartic-type endopeptidase activity"/>
    <property type="evidence" value="ECO:0007669"/>
    <property type="project" value="InterPro"/>
</dbReference>
<feature type="region of interest" description="Disordered" evidence="2">
    <location>
        <begin position="542"/>
        <end position="572"/>
    </location>
</feature>
<dbReference type="eggNOG" id="KOG1339">
    <property type="taxonomic scope" value="Eukaryota"/>
</dbReference>
<evidence type="ECO:0000313" key="5">
    <source>
        <dbReference type="EMBL" id="EPS42270.1"/>
    </source>
</evidence>
<dbReference type="InterPro" id="IPR033121">
    <property type="entry name" value="PEPTIDASE_A1"/>
</dbReference>
<reference evidence="6" key="2">
    <citation type="submission" date="2013-04" db="EMBL/GenBank/DDBJ databases">
        <title>Genomic mechanisms accounting for the adaptation to parasitism in nematode-trapping fungi.</title>
        <authorList>
            <person name="Ahren D.G."/>
        </authorList>
    </citation>
    <scope>NUCLEOTIDE SEQUENCE [LARGE SCALE GENOMIC DNA]</scope>
    <source>
        <strain evidence="6">CBS 200.50</strain>
    </source>
</reference>
<dbReference type="Pfam" id="PF00026">
    <property type="entry name" value="Asp"/>
    <property type="match status" value="1"/>
</dbReference>
<dbReference type="Proteomes" id="UP000015100">
    <property type="component" value="Unassembled WGS sequence"/>
</dbReference>
<proteinExistence type="inferred from homology"/>
<dbReference type="SUPFAM" id="SSF50630">
    <property type="entry name" value="Acid proteases"/>
    <property type="match status" value="1"/>
</dbReference>
<keyword evidence="6" id="KW-1185">Reference proteome</keyword>
<dbReference type="HOGENOM" id="CLU_490904_0_0_1"/>
<keyword evidence="3" id="KW-0812">Transmembrane</keyword>
<keyword evidence="3" id="KW-1133">Transmembrane helix</keyword>
<dbReference type="InterPro" id="IPR001461">
    <property type="entry name" value="Aspartic_peptidase_A1"/>
</dbReference>
<name>S8AGU8_DACHA</name>
<feature type="transmembrane region" description="Helical" evidence="3">
    <location>
        <begin position="415"/>
        <end position="438"/>
    </location>
</feature>
<comment type="similarity">
    <text evidence="1">Belongs to the peptidase A1 family.</text>
</comment>
<dbReference type="InterPro" id="IPR021109">
    <property type="entry name" value="Peptidase_aspartic_dom_sf"/>
</dbReference>
<dbReference type="PANTHER" id="PTHR47966">
    <property type="entry name" value="BETA-SITE APP-CLEAVING ENZYME, ISOFORM A-RELATED"/>
    <property type="match status" value="1"/>
</dbReference>
<evidence type="ECO:0000313" key="6">
    <source>
        <dbReference type="Proteomes" id="UP000015100"/>
    </source>
</evidence>
<evidence type="ECO:0000256" key="2">
    <source>
        <dbReference type="SAM" id="MobiDB-lite"/>
    </source>
</evidence>
<dbReference type="STRING" id="1284197.S8AGU8"/>
<dbReference type="Gene3D" id="2.40.70.10">
    <property type="entry name" value="Acid Proteases"/>
    <property type="match status" value="2"/>
</dbReference>
<feature type="compositionally biased region" description="Polar residues" evidence="2">
    <location>
        <begin position="548"/>
        <end position="564"/>
    </location>
</feature>
<dbReference type="PANTHER" id="PTHR47966:SF65">
    <property type="entry name" value="ASPARTIC-TYPE ENDOPEPTIDASE"/>
    <property type="match status" value="1"/>
</dbReference>
<dbReference type="PROSITE" id="PS51767">
    <property type="entry name" value="PEPTIDASE_A1"/>
    <property type="match status" value="1"/>
</dbReference>
<organism evidence="5 6">
    <name type="scientific">Dactylellina haptotyla (strain CBS 200.50)</name>
    <name type="common">Nematode-trapping fungus</name>
    <name type="synonym">Monacrosporium haptotylum</name>
    <dbReference type="NCBI Taxonomy" id="1284197"/>
    <lineage>
        <taxon>Eukaryota</taxon>
        <taxon>Fungi</taxon>
        <taxon>Dikarya</taxon>
        <taxon>Ascomycota</taxon>
        <taxon>Pezizomycotina</taxon>
        <taxon>Orbiliomycetes</taxon>
        <taxon>Orbiliales</taxon>
        <taxon>Orbiliaceae</taxon>
        <taxon>Dactylellina</taxon>
    </lineage>
</organism>
<sequence length="572" mass="63164">MFFRQNPSTPWYYVEVLVGNPPQKLKLRLEGRGSTWVPWLPRIDDLSDCSRRYPSEDFGSMCKYANISGLYHTQLSNKFANITNSPTLSINYTTSETRGVFAKDDFQLNQLTVSNFTFGLAFNFQTSPALGVGIPEDRAAYPYDSYLQVLQSQGTINSLVYSLYLGDLRSVGDIYFGAIDQTKFVGDLQRFSNIGNDGMESHIPVGGVWWSYKNSSITSLITPNRDEGKYAAIGQVSFGATSLGVPKSIFDSIKWRFPLHENGGVWWLDCSSDIDIGSLNFAISDRLYNISSRQLFSNENWDGNKCQRFLAIDVLDEDASDTTGRMTPVFLLGDPFLRGAYAIFDFTNKQTLLAPAFMNATGSSVVVVGANDGVVQGTGHKLTSFYRTLPPIIDLDSVAPGTPTQPASDPSQSKAIIAGGTLGGIVVLILMLGAVYAIRPRSQRTRDFKTWFTFTKPRKSSPEPTIAYPPSSHSNRYYGSRIQPRSHAPGAPDLPEPVHPDGSAGELIDNNDITPVNGTADQSYYASTAYRPARLSNVEEAMEMAAPNPSSSRYQHPQFDQQANRYAKRSID</sequence>
<dbReference type="OrthoDB" id="771136at2759"/>
<accession>S8AGU8</accession>
<dbReference type="AlphaFoldDB" id="S8AGU8"/>
<comment type="caution">
    <text evidence="5">The sequence shown here is derived from an EMBL/GenBank/DDBJ whole genome shotgun (WGS) entry which is preliminary data.</text>
</comment>
<evidence type="ECO:0000256" key="3">
    <source>
        <dbReference type="SAM" id="Phobius"/>
    </source>
</evidence>